<evidence type="ECO:0000259" key="4">
    <source>
        <dbReference type="PROSITE" id="PS50075"/>
    </source>
</evidence>
<dbReference type="GO" id="GO:0044550">
    <property type="term" value="P:secondary metabolite biosynthetic process"/>
    <property type="evidence" value="ECO:0007669"/>
    <property type="project" value="TreeGrafter"/>
</dbReference>
<feature type="domain" description="Carrier" evidence="4">
    <location>
        <begin position="545"/>
        <end position="624"/>
    </location>
</feature>
<dbReference type="Gene3D" id="2.30.38.10">
    <property type="entry name" value="Luciferase, Domain 3"/>
    <property type="match status" value="1"/>
</dbReference>
<dbReference type="InterPro" id="IPR000873">
    <property type="entry name" value="AMP-dep_synth/lig_dom"/>
</dbReference>
<keyword evidence="2" id="KW-0596">Phosphopantetheine</keyword>
<evidence type="ECO:0000313" key="5">
    <source>
        <dbReference type="EMBL" id="NEV90999.1"/>
    </source>
</evidence>
<dbReference type="InterPro" id="IPR036736">
    <property type="entry name" value="ACP-like_sf"/>
</dbReference>
<gene>
    <name evidence="5" type="ORF">GUR47_30660</name>
</gene>
<dbReference type="PANTHER" id="PTHR45527:SF1">
    <property type="entry name" value="FATTY ACID SYNTHASE"/>
    <property type="match status" value="1"/>
</dbReference>
<dbReference type="InterPro" id="IPR025110">
    <property type="entry name" value="AMP-bd_C"/>
</dbReference>
<dbReference type="InterPro" id="IPR045851">
    <property type="entry name" value="AMP-bd_C_sf"/>
</dbReference>
<dbReference type="InterPro" id="IPR009081">
    <property type="entry name" value="PP-bd_ACP"/>
</dbReference>
<dbReference type="GO" id="GO:0005829">
    <property type="term" value="C:cytosol"/>
    <property type="evidence" value="ECO:0007669"/>
    <property type="project" value="TreeGrafter"/>
</dbReference>
<evidence type="ECO:0000256" key="2">
    <source>
        <dbReference type="ARBA" id="ARBA00022450"/>
    </source>
</evidence>
<dbReference type="SUPFAM" id="SSF47336">
    <property type="entry name" value="ACP-like"/>
    <property type="match status" value="1"/>
</dbReference>
<dbReference type="GO" id="GO:0017000">
    <property type="term" value="P:antibiotic biosynthetic process"/>
    <property type="evidence" value="ECO:0007669"/>
    <property type="project" value="UniProtKB-ARBA"/>
</dbReference>
<dbReference type="Pfam" id="PF13193">
    <property type="entry name" value="AMP-binding_C"/>
    <property type="match status" value="1"/>
</dbReference>
<dbReference type="GO" id="GO:0031177">
    <property type="term" value="F:phosphopantetheine binding"/>
    <property type="evidence" value="ECO:0007669"/>
    <property type="project" value="InterPro"/>
</dbReference>
<dbReference type="AlphaFoldDB" id="A0A6B3QSI1"/>
<proteinExistence type="predicted"/>
<dbReference type="Gene3D" id="1.10.1200.10">
    <property type="entry name" value="ACP-like"/>
    <property type="match status" value="1"/>
</dbReference>
<keyword evidence="3" id="KW-0597">Phosphoprotein</keyword>
<dbReference type="SMART" id="SM00823">
    <property type="entry name" value="PKS_PP"/>
    <property type="match status" value="1"/>
</dbReference>
<dbReference type="Pfam" id="PF00501">
    <property type="entry name" value="AMP-binding"/>
    <property type="match status" value="1"/>
</dbReference>
<dbReference type="InterPro" id="IPR020845">
    <property type="entry name" value="AMP-binding_CS"/>
</dbReference>
<comment type="cofactor">
    <cofactor evidence="1">
        <name>pantetheine 4'-phosphate</name>
        <dbReference type="ChEBI" id="CHEBI:47942"/>
    </cofactor>
</comment>
<dbReference type="FunFam" id="3.40.50.980:FF:000001">
    <property type="entry name" value="Non-ribosomal peptide synthetase"/>
    <property type="match status" value="1"/>
</dbReference>
<name>A0A6B3QSI1_STRTE</name>
<dbReference type="SUPFAM" id="SSF56801">
    <property type="entry name" value="Acetyl-CoA synthetase-like"/>
    <property type="match status" value="1"/>
</dbReference>
<dbReference type="RefSeq" id="WP_164460419.1">
    <property type="nucleotide sequence ID" value="NZ_JAAIFS010000008.1"/>
</dbReference>
<dbReference type="Gene3D" id="3.30.300.30">
    <property type="match status" value="1"/>
</dbReference>
<dbReference type="FunFam" id="2.30.38.10:FF:000001">
    <property type="entry name" value="Non-ribosomal peptide synthetase PvdI"/>
    <property type="match status" value="1"/>
</dbReference>
<dbReference type="CDD" id="cd05930">
    <property type="entry name" value="A_NRPS"/>
    <property type="match status" value="1"/>
</dbReference>
<dbReference type="InterPro" id="IPR010071">
    <property type="entry name" value="AA_adenyl_dom"/>
</dbReference>
<organism evidence="5">
    <name type="scientific">Streptomyces tendae</name>
    <dbReference type="NCBI Taxonomy" id="1932"/>
    <lineage>
        <taxon>Bacteria</taxon>
        <taxon>Bacillati</taxon>
        <taxon>Actinomycetota</taxon>
        <taxon>Actinomycetes</taxon>
        <taxon>Kitasatosporales</taxon>
        <taxon>Streptomycetaceae</taxon>
        <taxon>Streptomyces</taxon>
    </lineage>
</organism>
<comment type="caution">
    <text evidence="5">The sequence shown here is derived from an EMBL/GenBank/DDBJ whole genome shotgun (WGS) entry which is preliminary data.</text>
</comment>
<accession>A0A6B3QSI1</accession>
<evidence type="ECO:0000256" key="1">
    <source>
        <dbReference type="ARBA" id="ARBA00001957"/>
    </source>
</evidence>
<protein>
    <submittedName>
        <fullName evidence="5">Non-ribosomal peptide synthetase</fullName>
    </submittedName>
</protein>
<dbReference type="PROSITE" id="PS50075">
    <property type="entry name" value="CARRIER"/>
    <property type="match status" value="1"/>
</dbReference>
<dbReference type="PROSITE" id="PS00455">
    <property type="entry name" value="AMP_BINDING"/>
    <property type="match status" value="1"/>
</dbReference>
<dbReference type="EMBL" id="JAAIFS010000008">
    <property type="protein sequence ID" value="NEV90999.1"/>
    <property type="molecule type" value="Genomic_DNA"/>
</dbReference>
<reference evidence="5" key="1">
    <citation type="journal article" date="2020" name="Microorganisms">
        <title>Isolation, Genomic and Metabolomic Characterization of Streptomyces tendae VITAKN with Quorum Sensing Inhibitory Activity from Southern India.</title>
        <authorList>
            <person name="Ishaque N.M."/>
            <person name="Burgsdorf I."/>
            <person name="Limlingan Malit J.J."/>
            <person name="Saha S."/>
            <person name="Teta R."/>
            <person name="Ewe D."/>
            <person name="Kannabiran K."/>
            <person name="Hrouzek P."/>
            <person name="Steindler L."/>
            <person name="Costantino V."/>
            <person name="Saurav K."/>
        </authorList>
    </citation>
    <scope>NUCLEOTIDE SEQUENCE</scope>
    <source>
        <strain evidence="5">VITAKN</strain>
    </source>
</reference>
<dbReference type="NCBIfam" id="TIGR01733">
    <property type="entry name" value="AA-adenyl-dom"/>
    <property type="match status" value="1"/>
</dbReference>
<dbReference type="InterPro" id="IPR020806">
    <property type="entry name" value="PKS_PP-bd"/>
</dbReference>
<sequence>MASEDARPAGTADIAAHALTGPVRPVPGTPLPDLLSAVAEGRADATALVAPDATYTYGALHARVQRLARRLLAEGVGAEDLVAVLLPRTADSVVALLAVLTAGATYVPVDSGYPHQRITGMLADARPRLLLTTRDFAARLAPGVPALCLDDPGSAAATDALPCDPVADAERTRPLRPHDAAYVLFTSGSTGRPKGVVVEHRSLMNLIVSHRELFFGPATRHLGRERLRVAHTAALSFDAAWDPVLWLFEGHELYLVDDNVRRDPALLVTYITEHRVDVVETTPNLAEQLDRGGLFDTGLPHRLGVLALGGEAIGPVQWDRLRALPHLLALNLYGPSECTVDAFVAPLAEHPSPTIGRRPVPNTRAYVLDAQGEPCAPGETGELHLAGAGVARGYLGRPDLTAELFVPDPWQPDGARMYRTGDLVRQSPDGTLVFVGRADHQVKLHGQRLELSEVEQVLLGHARVAQCAVLLREDSPGARRLVAYAVGEGCVPEELRAYAAESLAAYMVPSAVVVLDALPLSPNGKLDRSALPAPGFGAPAGCGREPSTPAEKLLCRLFADVLGLGDADIDGIGPEDDFFLRGGDSMGAIRLVAAAREEGLTLRLQDVFEHRTAETLAAFAADQL</sequence>
<dbReference type="Gene3D" id="3.40.50.980">
    <property type="match status" value="2"/>
</dbReference>
<dbReference type="PANTHER" id="PTHR45527">
    <property type="entry name" value="NONRIBOSOMAL PEPTIDE SYNTHETASE"/>
    <property type="match status" value="1"/>
</dbReference>
<dbReference type="Pfam" id="PF00550">
    <property type="entry name" value="PP-binding"/>
    <property type="match status" value="1"/>
</dbReference>
<dbReference type="GO" id="GO:0043041">
    <property type="term" value="P:amino acid activation for nonribosomal peptide biosynthetic process"/>
    <property type="evidence" value="ECO:0007669"/>
    <property type="project" value="TreeGrafter"/>
</dbReference>
<evidence type="ECO:0000256" key="3">
    <source>
        <dbReference type="ARBA" id="ARBA00022553"/>
    </source>
</evidence>